<dbReference type="InterPro" id="IPR020946">
    <property type="entry name" value="Flavin_mOase-like"/>
</dbReference>
<dbReference type="GO" id="GO:0050660">
    <property type="term" value="F:flavin adenine dinucleotide binding"/>
    <property type="evidence" value="ECO:0007669"/>
    <property type="project" value="InterPro"/>
</dbReference>
<evidence type="ECO:0000256" key="7">
    <source>
        <dbReference type="ARBA" id="ARBA00023033"/>
    </source>
</evidence>
<dbReference type="RefSeq" id="WP_125569841.1">
    <property type="nucleotide sequence ID" value="NZ_AP019307.1"/>
</dbReference>
<dbReference type="AlphaFoldDB" id="A0A3G9J5E5"/>
<keyword evidence="9" id="KW-1185">Reference proteome</keyword>
<name>A0A3G9J5E5_9ACTN</name>
<dbReference type="InterPro" id="IPR051820">
    <property type="entry name" value="FAD-binding_MO"/>
</dbReference>
<reference evidence="8 9" key="1">
    <citation type="submission" date="2018-11" db="EMBL/GenBank/DDBJ databases">
        <title>Complete genome sequence of Nocardioides baekrokdamisoli strain KCTC 39748.</title>
        <authorList>
            <person name="Kang S.W."/>
            <person name="Lee K.C."/>
            <person name="Kim K.K."/>
            <person name="Kim J.S."/>
            <person name="Kim D.S."/>
            <person name="Ko S.H."/>
            <person name="Yang S.H."/>
            <person name="Shin Y.K."/>
            <person name="Lee J.S."/>
        </authorList>
    </citation>
    <scope>NUCLEOTIDE SEQUENCE [LARGE SCALE GENOMIC DNA]</scope>
    <source>
        <strain evidence="8 9">KCTC 39748</strain>
    </source>
</reference>
<comment type="similarity">
    <text evidence="2">Belongs to the FAD-binding monooxygenase family.</text>
</comment>
<keyword evidence="4" id="KW-0274">FAD</keyword>
<comment type="cofactor">
    <cofactor evidence="1">
        <name>FAD</name>
        <dbReference type="ChEBI" id="CHEBI:57692"/>
    </cofactor>
</comment>
<evidence type="ECO:0000256" key="3">
    <source>
        <dbReference type="ARBA" id="ARBA00022630"/>
    </source>
</evidence>
<dbReference type="FunFam" id="3.50.50.60:FF:000228">
    <property type="entry name" value="FAD-containing monooxygenase EthA"/>
    <property type="match status" value="1"/>
</dbReference>
<dbReference type="PANTHER" id="PTHR43872:SF1">
    <property type="entry name" value="MONOOXYGENASE, PUTATIVE (AFU_ORTHOLOGUE AFUA_8G02570)-RELATED"/>
    <property type="match status" value="1"/>
</dbReference>
<keyword evidence="7 8" id="KW-0503">Monooxygenase</keyword>
<keyword evidence="5" id="KW-0521">NADP</keyword>
<protein>
    <submittedName>
        <fullName evidence="8">Putative FAD-containing monooxygenase MymA</fullName>
    </submittedName>
</protein>
<dbReference type="GO" id="GO:0050661">
    <property type="term" value="F:NADP binding"/>
    <property type="evidence" value="ECO:0007669"/>
    <property type="project" value="InterPro"/>
</dbReference>
<dbReference type="Gene3D" id="3.50.50.60">
    <property type="entry name" value="FAD/NAD(P)-binding domain"/>
    <property type="match status" value="3"/>
</dbReference>
<sequence>MTTQHAEVLIIGAGISGIGIASRLRREFPERDIAILERRRNIGGTWDLFRYPGIRSDSDMFTFGYEFKPWDETKVLADGPAIRNYVTTTARENGVDQLIHHGLKVIDSDWSSADQRWTVTALREETGDIETWTCTYLVIATGYYNYDAGHTPEFAGIEDFAGSVIHPQHWPEDFDHTGKKVVVIGSGATAVTLVPSMADTVEHITMLQRSPSYILPVPSVDKITAAQRRFLPRAVSHRMTRTRNIAMWRAMYGGSRKYPKQVRAMIAAITRRQLGEDFDMSHFTPKYDPWDQRLCAVPDGDLFKALRSGKASIVTDRIERFTENGILLTSGRELEADVIITATGLELQMLGGATLRVDGKVHDIADGCVYKGVMLQDVPNLLWVLGYTNISWTLKVDIAGAWLVRLLQHMDATGHAVAVPVDRSGLGTAGAAIDEMSSGYIQRGLGMVPRQGKDFPWRLVMDYKHDRQVLLNDPIEDGVLSLQPVRQPVAQAVHP</sequence>
<proteinExistence type="inferred from homology"/>
<dbReference type="Pfam" id="PF13450">
    <property type="entry name" value="NAD_binding_8"/>
    <property type="match status" value="1"/>
</dbReference>
<dbReference type="KEGG" id="nbe:Back2_28410"/>
<dbReference type="EMBL" id="AP019307">
    <property type="protein sequence ID" value="BBH18554.1"/>
    <property type="molecule type" value="Genomic_DNA"/>
</dbReference>
<dbReference type="Pfam" id="PF00743">
    <property type="entry name" value="FMO-like"/>
    <property type="match status" value="1"/>
</dbReference>
<dbReference type="PANTHER" id="PTHR43872">
    <property type="entry name" value="MONOOXYGENASE, PUTATIVE (AFU_ORTHOLOGUE AFUA_8G02570)-RELATED"/>
    <property type="match status" value="1"/>
</dbReference>
<dbReference type="InterPro" id="IPR036188">
    <property type="entry name" value="FAD/NAD-bd_sf"/>
</dbReference>
<evidence type="ECO:0000256" key="6">
    <source>
        <dbReference type="ARBA" id="ARBA00023002"/>
    </source>
</evidence>
<evidence type="ECO:0000313" key="8">
    <source>
        <dbReference type="EMBL" id="BBH18554.1"/>
    </source>
</evidence>
<keyword evidence="6" id="KW-0560">Oxidoreductase</keyword>
<dbReference type="SUPFAM" id="SSF51905">
    <property type="entry name" value="FAD/NAD(P)-binding domain"/>
    <property type="match status" value="1"/>
</dbReference>
<evidence type="ECO:0000256" key="2">
    <source>
        <dbReference type="ARBA" id="ARBA00010139"/>
    </source>
</evidence>
<evidence type="ECO:0000256" key="4">
    <source>
        <dbReference type="ARBA" id="ARBA00022827"/>
    </source>
</evidence>
<evidence type="ECO:0000256" key="1">
    <source>
        <dbReference type="ARBA" id="ARBA00001974"/>
    </source>
</evidence>
<dbReference type="GO" id="GO:0004499">
    <property type="term" value="F:N,N-dimethylaniline monooxygenase activity"/>
    <property type="evidence" value="ECO:0007669"/>
    <property type="project" value="InterPro"/>
</dbReference>
<gene>
    <name evidence="8" type="primary">mymA</name>
    <name evidence="8" type="ORF">Back2_28410</name>
</gene>
<dbReference type="Proteomes" id="UP000271573">
    <property type="component" value="Chromosome"/>
</dbReference>
<evidence type="ECO:0000256" key="5">
    <source>
        <dbReference type="ARBA" id="ARBA00022857"/>
    </source>
</evidence>
<keyword evidence="3" id="KW-0285">Flavoprotein</keyword>
<accession>A0A3G9J5E5</accession>
<evidence type="ECO:0000313" key="9">
    <source>
        <dbReference type="Proteomes" id="UP000271573"/>
    </source>
</evidence>
<dbReference type="OrthoDB" id="5168853at2"/>
<organism evidence="8 9">
    <name type="scientific">Nocardioides baekrokdamisoli</name>
    <dbReference type="NCBI Taxonomy" id="1804624"/>
    <lineage>
        <taxon>Bacteria</taxon>
        <taxon>Bacillati</taxon>
        <taxon>Actinomycetota</taxon>
        <taxon>Actinomycetes</taxon>
        <taxon>Propionibacteriales</taxon>
        <taxon>Nocardioidaceae</taxon>
        <taxon>Nocardioides</taxon>
    </lineage>
</organism>